<dbReference type="AlphaFoldDB" id="A0AAN8M6Z2"/>
<dbReference type="Pfam" id="PF00048">
    <property type="entry name" value="IL8"/>
    <property type="match status" value="1"/>
</dbReference>
<dbReference type="EMBL" id="JAGTTL010000007">
    <property type="protein sequence ID" value="KAK6320427.1"/>
    <property type="molecule type" value="Genomic_DNA"/>
</dbReference>
<feature type="domain" description="Chemokine interleukin-8-like" evidence="2">
    <location>
        <begin position="277"/>
        <end position="336"/>
    </location>
</feature>
<dbReference type="FunFam" id="2.40.50.40:FF:000030">
    <property type="entry name" value="Chemokine (C-C motif) ligand 44"/>
    <property type="match status" value="1"/>
</dbReference>
<evidence type="ECO:0000256" key="1">
    <source>
        <dbReference type="ARBA" id="ARBA00022514"/>
    </source>
</evidence>
<organism evidence="3 4">
    <name type="scientific">Coregonus suidteri</name>
    <dbReference type="NCBI Taxonomy" id="861788"/>
    <lineage>
        <taxon>Eukaryota</taxon>
        <taxon>Metazoa</taxon>
        <taxon>Chordata</taxon>
        <taxon>Craniata</taxon>
        <taxon>Vertebrata</taxon>
        <taxon>Euteleostomi</taxon>
        <taxon>Actinopterygii</taxon>
        <taxon>Neopterygii</taxon>
        <taxon>Teleostei</taxon>
        <taxon>Protacanthopterygii</taxon>
        <taxon>Salmoniformes</taxon>
        <taxon>Salmonidae</taxon>
        <taxon>Coregoninae</taxon>
        <taxon>Coregonus</taxon>
    </lineage>
</organism>
<gene>
    <name evidence="3" type="ORF">J4Q44_G00095340</name>
</gene>
<dbReference type="Pfam" id="PF13358">
    <property type="entry name" value="DDE_3"/>
    <property type="match status" value="1"/>
</dbReference>
<evidence type="ECO:0000313" key="4">
    <source>
        <dbReference type="Proteomes" id="UP001356427"/>
    </source>
</evidence>
<proteinExistence type="predicted"/>
<dbReference type="Pfam" id="PF01498">
    <property type="entry name" value="HTH_Tnp_Tc3_2"/>
    <property type="match status" value="1"/>
</dbReference>
<dbReference type="InterPro" id="IPR036048">
    <property type="entry name" value="Interleukin_8-like_sf"/>
</dbReference>
<evidence type="ECO:0000313" key="3">
    <source>
        <dbReference type="EMBL" id="KAK6320427.1"/>
    </source>
</evidence>
<comment type="caution">
    <text evidence="3">The sequence shown here is derived from an EMBL/GenBank/DDBJ whole genome shotgun (WGS) entry which is preliminary data.</text>
</comment>
<dbReference type="GO" id="GO:0005615">
    <property type="term" value="C:extracellular space"/>
    <property type="evidence" value="ECO:0007669"/>
    <property type="project" value="UniProtKB-KW"/>
</dbReference>
<sequence length="373" mass="43171">MTVNHPRSGAPCKISPRGASMIMRKVRDQLRTTRQDLVNDLKRAGTTVSKKTISNTLRRHGLKSCRARKVPLLKPAHVQARLKFANDHLDDPEEEWEKVMWSDETKIELFGLNSTRRVWRKKKDEYNPKNTIPTVKHGGGNIILWGCFSAKGTGRLHRIEGRMDGAMYREILANNLLPSVRALKMGRGWVFQHDNDPKHTARATKEWLCKKHLKVLEWPSQSPDLNPIENLWRELKVRIAQRQPRNLNDLEKTVTVISLTVVLLDAVEGKGVQMQRDVQCCMQYSHGKVRTKDVLRFEVQTEGPDCSIQAIILYTKKAVKCADPRDRRVKRLLRKLLQRQRTKAHRTMWLHPHGNLPVMSEDKKDVWDALHVE</sequence>
<dbReference type="Gene3D" id="2.40.50.40">
    <property type="match status" value="1"/>
</dbReference>
<dbReference type="Gene3D" id="3.30.420.10">
    <property type="entry name" value="Ribonuclease H-like superfamily/Ribonuclease H"/>
    <property type="match status" value="1"/>
</dbReference>
<dbReference type="InterPro" id="IPR002492">
    <property type="entry name" value="Transposase_Tc1-like"/>
</dbReference>
<accession>A0AAN8M6Z2</accession>
<dbReference type="CDD" id="cd00169">
    <property type="entry name" value="Chemokine"/>
    <property type="match status" value="1"/>
</dbReference>
<protein>
    <recommendedName>
        <fullName evidence="2">Chemokine interleukin-8-like domain-containing protein</fullName>
    </recommendedName>
</protein>
<keyword evidence="4" id="KW-1185">Reference proteome</keyword>
<dbReference type="InterPro" id="IPR038717">
    <property type="entry name" value="Tc1-like_DDE_dom"/>
</dbReference>
<dbReference type="GO" id="GO:0003677">
    <property type="term" value="F:DNA binding"/>
    <property type="evidence" value="ECO:0007669"/>
    <property type="project" value="InterPro"/>
</dbReference>
<dbReference type="GO" id="GO:0015074">
    <property type="term" value="P:DNA integration"/>
    <property type="evidence" value="ECO:0007669"/>
    <property type="project" value="InterPro"/>
</dbReference>
<dbReference type="GO" id="GO:0008009">
    <property type="term" value="F:chemokine activity"/>
    <property type="evidence" value="ECO:0007669"/>
    <property type="project" value="InterPro"/>
</dbReference>
<dbReference type="PANTHER" id="PTHR23022">
    <property type="entry name" value="TRANSPOSABLE ELEMENT-RELATED"/>
    <property type="match status" value="1"/>
</dbReference>
<dbReference type="InterPro" id="IPR001811">
    <property type="entry name" value="Chemokine_IL8-like_dom"/>
</dbReference>
<dbReference type="Proteomes" id="UP001356427">
    <property type="component" value="Unassembled WGS sequence"/>
</dbReference>
<dbReference type="SMART" id="SM00199">
    <property type="entry name" value="SCY"/>
    <property type="match status" value="1"/>
</dbReference>
<name>A0AAN8M6Z2_9TELE</name>
<keyword evidence="1" id="KW-0202">Cytokine</keyword>
<dbReference type="InterPro" id="IPR052338">
    <property type="entry name" value="Transposase_5"/>
</dbReference>
<dbReference type="SUPFAM" id="SSF54117">
    <property type="entry name" value="Interleukin 8-like chemokines"/>
    <property type="match status" value="1"/>
</dbReference>
<reference evidence="3 4" key="1">
    <citation type="submission" date="2021-04" db="EMBL/GenBank/DDBJ databases">
        <authorList>
            <person name="De Guttry C."/>
            <person name="Zahm M."/>
            <person name="Klopp C."/>
            <person name="Cabau C."/>
            <person name="Louis A."/>
            <person name="Berthelot C."/>
            <person name="Parey E."/>
            <person name="Roest Crollius H."/>
            <person name="Montfort J."/>
            <person name="Robinson-Rechavi M."/>
            <person name="Bucao C."/>
            <person name="Bouchez O."/>
            <person name="Gislard M."/>
            <person name="Lluch J."/>
            <person name="Milhes M."/>
            <person name="Lampietro C."/>
            <person name="Lopez Roques C."/>
            <person name="Donnadieu C."/>
            <person name="Braasch I."/>
            <person name="Desvignes T."/>
            <person name="Postlethwait J."/>
            <person name="Bobe J."/>
            <person name="Wedekind C."/>
            <person name="Guiguen Y."/>
        </authorList>
    </citation>
    <scope>NUCLEOTIDE SEQUENCE [LARGE SCALE GENOMIC DNA]</scope>
    <source>
        <strain evidence="3">Cs_M1</strain>
        <tissue evidence="3">Blood</tissue>
    </source>
</reference>
<dbReference type="InterPro" id="IPR036397">
    <property type="entry name" value="RNaseH_sf"/>
</dbReference>
<dbReference type="PANTHER" id="PTHR23022:SF135">
    <property type="entry name" value="SI:DKEY-77F5.3"/>
    <property type="match status" value="1"/>
</dbReference>
<dbReference type="GO" id="GO:0006313">
    <property type="term" value="P:DNA transposition"/>
    <property type="evidence" value="ECO:0007669"/>
    <property type="project" value="InterPro"/>
</dbReference>
<dbReference type="GO" id="GO:0006955">
    <property type="term" value="P:immune response"/>
    <property type="evidence" value="ECO:0007669"/>
    <property type="project" value="InterPro"/>
</dbReference>
<evidence type="ECO:0000259" key="2">
    <source>
        <dbReference type="SMART" id="SM00199"/>
    </source>
</evidence>